<name>A0A8J4M2T3_9BACL</name>
<feature type="transmembrane region" description="Helical" evidence="1">
    <location>
        <begin position="6"/>
        <end position="27"/>
    </location>
</feature>
<proteinExistence type="predicted"/>
<feature type="transmembrane region" description="Helical" evidence="1">
    <location>
        <begin position="39"/>
        <end position="58"/>
    </location>
</feature>
<evidence type="ECO:0000313" key="4">
    <source>
        <dbReference type="Proteomes" id="UP000677918"/>
    </source>
</evidence>
<reference evidence="3" key="1">
    <citation type="submission" date="2021-04" db="EMBL/GenBank/DDBJ databases">
        <title>Draft genome sequence of Xylanibacillus composti strain K13.</title>
        <authorList>
            <person name="Uke A."/>
            <person name="Chhe C."/>
            <person name="Baramee S."/>
            <person name="Kosugi A."/>
        </authorList>
    </citation>
    <scope>NUCLEOTIDE SEQUENCE</scope>
    <source>
        <strain evidence="3">K13</strain>
    </source>
</reference>
<dbReference type="RefSeq" id="WP_213412964.1">
    <property type="nucleotide sequence ID" value="NZ_BOVK01000041.1"/>
</dbReference>
<feature type="transmembrane region" description="Helical" evidence="1">
    <location>
        <begin position="70"/>
        <end position="88"/>
    </location>
</feature>
<evidence type="ECO:0000259" key="2">
    <source>
        <dbReference type="Pfam" id="PF01578"/>
    </source>
</evidence>
<dbReference type="AlphaFoldDB" id="A0A8J4M2T3"/>
<feature type="domain" description="Cytochrome c assembly protein" evidence="2">
    <location>
        <begin position="66"/>
        <end position="268"/>
    </location>
</feature>
<gene>
    <name evidence="3" type="primary">hemX</name>
    <name evidence="3" type="ORF">XYCOK13_30240</name>
</gene>
<feature type="transmembrane region" description="Helical" evidence="1">
    <location>
        <begin position="221"/>
        <end position="241"/>
    </location>
</feature>
<dbReference type="GO" id="GO:0017004">
    <property type="term" value="P:cytochrome complex assembly"/>
    <property type="evidence" value="ECO:0007669"/>
    <property type="project" value="InterPro"/>
</dbReference>
<dbReference type="Proteomes" id="UP000677918">
    <property type="component" value="Unassembled WGS sequence"/>
</dbReference>
<feature type="transmembrane region" description="Helical" evidence="1">
    <location>
        <begin position="253"/>
        <end position="272"/>
    </location>
</feature>
<dbReference type="InterPro" id="IPR002541">
    <property type="entry name" value="Cyt_c_assembly"/>
</dbReference>
<sequence length="278" mass="31693">MITNNWMFDIILYLYALSLLFFFSDFLRHDRHVKQTGTGLLAFVWLLKAAFFFTRMFAGDYVPVLTMFETLFFFAWVLVTLTLVFSLSKLFSYDLLVFVLSCAGFMVLVLALFNNEATVPSGNRLPFSDKLLMFHIIVAICSYASFTLSAVFAGLYLFIHQRLKSKRWSVVLQRAPSLDRVEKSSFVTAVIGMSLLLLSLLLGIGWIIVMGDWTLAFDPKVLSSLLLLAVYAAYLVQRASAKWSSWRLAQLNLGAYAVIILNFVVSMSLSNFHSWVWR</sequence>
<dbReference type="GO" id="GO:0020037">
    <property type="term" value="F:heme binding"/>
    <property type="evidence" value="ECO:0007669"/>
    <property type="project" value="InterPro"/>
</dbReference>
<feature type="transmembrane region" description="Helical" evidence="1">
    <location>
        <begin position="186"/>
        <end position="209"/>
    </location>
</feature>
<keyword evidence="1" id="KW-0812">Transmembrane</keyword>
<dbReference type="InterPro" id="IPR052372">
    <property type="entry name" value="YpjD/HemX"/>
</dbReference>
<protein>
    <submittedName>
        <fullName evidence="3">Cytochrome c assembly protein</fullName>
    </submittedName>
</protein>
<dbReference type="Pfam" id="PF01578">
    <property type="entry name" value="Cytochrom_C_asm"/>
    <property type="match status" value="1"/>
</dbReference>
<evidence type="ECO:0000256" key="1">
    <source>
        <dbReference type="SAM" id="Phobius"/>
    </source>
</evidence>
<dbReference type="PANTHER" id="PTHR38034:SF1">
    <property type="entry name" value="INNER MEMBRANE PROTEIN YPJD"/>
    <property type="match status" value="1"/>
</dbReference>
<feature type="transmembrane region" description="Helical" evidence="1">
    <location>
        <begin position="133"/>
        <end position="159"/>
    </location>
</feature>
<keyword evidence="1" id="KW-0472">Membrane</keyword>
<keyword evidence="4" id="KW-1185">Reference proteome</keyword>
<comment type="caution">
    <text evidence="3">The sequence shown here is derived from an EMBL/GenBank/DDBJ whole genome shotgun (WGS) entry which is preliminary data.</text>
</comment>
<dbReference type="EMBL" id="BOVK01000041">
    <property type="protein sequence ID" value="GIQ70200.1"/>
    <property type="molecule type" value="Genomic_DNA"/>
</dbReference>
<keyword evidence="1" id="KW-1133">Transmembrane helix</keyword>
<accession>A0A8J4M2T3</accession>
<organism evidence="3 4">
    <name type="scientific">Xylanibacillus composti</name>
    <dbReference type="NCBI Taxonomy" id="1572762"/>
    <lineage>
        <taxon>Bacteria</taxon>
        <taxon>Bacillati</taxon>
        <taxon>Bacillota</taxon>
        <taxon>Bacilli</taxon>
        <taxon>Bacillales</taxon>
        <taxon>Paenibacillaceae</taxon>
        <taxon>Xylanibacillus</taxon>
    </lineage>
</organism>
<dbReference type="PANTHER" id="PTHR38034">
    <property type="entry name" value="INNER MEMBRANE PROTEIN YPJD"/>
    <property type="match status" value="1"/>
</dbReference>
<evidence type="ECO:0000313" key="3">
    <source>
        <dbReference type="EMBL" id="GIQ70200.1"/>
    </source>
</evidence>
<feature type="transmembrane region" description="Helical" evidence="1">
    <location>
        <begin position="95"/>
        <end position="113"/>
    </location>
</feature>